<keyword evidence="8 9" id="KW-0472">Membrane</keyword>
<feature type="transmembrane region" description="Helical" evidence="9">
    <location>
        <begin position="241"/>
        <end position="258"/>
    </location>
</feature>
<dbReference type="InterPro" id="IPR005665">
    <property type="entry name" value="SecF_bac"/>
</dbReference>
<dbReference type="GO" id="GO:0015450">
    <property type="term" value="F:protein-transporting ATPase activity"/>
    <property type="evidence" value="ECO:0007669"/>
    <property type="project" value="InterPro"/>
</dbReference>
<dbReference type="Pfam" id="PF07549">
    <property type="entry name" value="Sec_GG"/>
    <property type="match status" value="1"/>
</dbReference>
<dbReference type="EMBL" id="BMDX01000002">
    <property type="protein sequence ID" value="GGA65811.1"/>
    <property type="molecule type" value="Genomic_DNA"/>
</dbReference>
<dbReference type="NCBIfam" id="TIGR00966">
    <property type="entry name" value="transloc_SecF"/>
    <property type="match status" value="1"/>
</dbReference>
<dbReference type="NCBIfam" id="TIGR00916">
    <property type="entry name" value="2A0604s01"/>
    <property type="match status" value="1"/>
</dbReference>
<dbReference type="GO" id="GO:0065002">
    <property type="term" value="P:intracellular protein transmembrane transport"/>
    <property type="evidence" value="ECO:0007669"/>
    <property type="project" value="UniProtKB-UniRule"/>
</dbReference>
<feature type="transmembrane region" description="Helical" evidence="9">
    <location>
        <begin position="20"/>
        <end position="40"/>
    </location>
</feature>
<evidence type="ECO:0000256" key="9">
    <source>
        <dbReference type="HAMAP-Rule" id="MF_01464"/>
    </source>
</evidence>
<keyword evidence="4 9" id="KW-0812">Transmembrane</keyword>
<evidence type="ECO:0000313" key="11">
    <source>
        <dbReference type="EMBL" id="GGA65811.1"/>
    </source>
</evidence>
<dbReference type="InterPro" id="IPR022646">
    <property type="entry name" value="SecD/SecF_CS"/>
</dbReference>
<evidence type="ECO:0000256" key="1">
    <source>
        <dbReference type="ARBA" id="ARBA00004651"/>
    </source>
</evidence>
<organism evidence="11 12">
    <name type="scientific">Neiella marina</name>
    <dbReference type="NCBI Taxonomy" id="508461"/>
    <lineage>
        <taxon>Bacteria</taxon>
        <taxon>Pseudomonadati</taxon>
        <taxon>Pseudomonadota</taxon>
        <taxon>Gammaproteobacteria</taxon>
        <taxon>Alteromonadales</taxon>
        <taxon>Echinimonadaceae</taxon>
        <taxon>Neiella</taxon>
    </lineage>
</organism>
<dbReference type="InterPro" id="IPR022813">
    <property type="entry name" value="SecD/SecF_arch_bac"/>
</dbReference>
<dbReference type="PRINTS" id="PR01755">
    <property type="entry name" value="SECFTRNLCASE"/>
</dbReference>
<accession>A0A8J2U272</accession>
<feature type="transmembrane region" description="Helical" evidence="9">
    <location>
        <begin position="190"/>
        <end position="211"/>
    </location>
</feature>
<protein>
    <recommendedName>
        <fullName evidence="9">Protein-export membrane protein SecF</fullName>
    </recommendedName>
</protein>
<comment type="similarity">
    <text evidence="9">Belongs to the SecD/SecF family. SecF subfamily.</text>
</comment>
<evidence type="ECO:0000256" key="8">
    <source>
        <dbReference type="ARBA" id="ARBA00023136"/>
    </source>
</evidence>
<evidence type="ECO:0000256" key="2">
    <source>
        <dbReference type="ARBA" id="ARBA00022448"/>
    </source>
</evidence>
<keyword evidence="6 9" id="KW-1133">Transmembrane helix</keyword>
<feature type="domain" description="Protein export membrane protein SecD/SecF C-terminal" evidence="10">
    <location>
        <begin position="113"/>
        <end position="292"/>
    </location>
</feature>
<dbReference type="RefSeq" id="WP_087504593.1">
    <property type="nucleotide sequence ID" value="NZ_BMDX01000002.1"/>
</dbReference>
<dbReference type="Pfam" id="PF02355">
    <property type="entry name" value="SecD_SecF_C"/>
    <property type="match status" value="1"/>
</dbReference>
<keyword evidence="2 9" id="KW-0813">Transport</keyword>
<dbReference type="GO" id="GO:0005886">
    <property type="term" value="C:plasma membrane"/>
    <property type="evidence" value="ECO:0007669"/>
    <property type="project" value="UniProtKB-SubCell"/>
</dbReference>
<dbReference type="HAMAP" id="MF_01464_B">
    <property type="entry name" value="SecF_B"/>
    <property type="match status" value="1"/>
</dbReference>
<keyword evidence="5 9" id="KW-0653">Protein transport</keyword>
<proteinExistence type="inferred from homology"/>
<gene>
    <name evidence="9 11" type="primary">secF</name>
    <name evidence="11" type="ORF">GCM10011369_04160</name>
</gene>
<dbReference type="InterPro" id="IPR022645">
    <property type="entry name" value="SecD/SecF_bac"/>
</dbReference>
<evidence type="ECO:0000256" key="7">
    <source>
        <dbReference type="ARBA" id="ARBA00023010"/>
    </source>
</evidence>
<sequence>MFQILKLDSDINFMRWRGPAGILSAILVIVSLALVGVRGLNMGLDFTGGTLVELEFSKSVVASDIRGVLETEGFESATVQAYGSSRDMLVRLPPIEQASAETLNNKITDVLKTQLDDQVIIKRTEFVGPVVGQELMESALLAMVVALISILIYVAFRFEWRLGAGAVAALFHDVSLIFGFYALTQLEFNLTTVAGVLSVIGYSLNDTIVVFDRIRENFRKVRKLGEIAITNASLTQTLSRTLITSLTTLVVLFALYFAGGELLATFSASLIVGVVVGSYSSIYIATTTALALGLTRESLIPEEIEKEGADQQAML</sequence>
<evidence type="ECO:0000313" key="12">
    <source>
        <dbReference type="Proteomes" id="UP000619743"/>
    </source>
</evidence>
<evidence type="ECO:0000256" key="4">
    <source>
        <dbReference type="ARBA" id="ARBA00022692"/>
    </source>
</evidence>
<comment type="function">
    <text evidence="9">Part of the Sec protein translocase complex. Interacts with the SecYEG preprotein conducting channel. SecDF uses the proton motive force (PMF) to complete protein translocation after the ATP-dependent function of SecA.</text>
</comment>
<dbReference type="PANTHER" id="PTHR30081:SF8">
    <property type="entry name" value="PROTEIN TRANSLOCASE SUBUNIT SECF"/>
    <property type="match status" value="1"/>
</dbReference>
<feature type="transmembrane region" description="Helical" evidence="9">
    <location>
        <begin position="138"/>
        <end position="156"/>
    </location>
</feature>
<comment type="subcellular location">
    <subcellularLocation>
        <location evidence="1 9">Cell membrane</location>
        <topology evidence="1 9">Multi-pass membrane protein</topology>
    </subcellularLocation>
</comment>
<evidence type="ECO:0000256" key="3">
    <source>
        <dbReference type="ARBA" id="ARBA00022475"/>
    </source>
</evidence>
<reference evidence="12" key="1">
    <citation type="journal article" date="2019" name="Int. J. Syst. Evol. Microbiol.">
        <title>The Global Catalogue of Microorganisms (GCM) 10K type strain sequencing project: providing services to taxonomists for standard genome sequencing and annotation.</title>
        <authorList>
            <consortium name="The Broad Institute Genomics Platform"/>
            <consortium name="The Broad Institute Genome Sequencing Center for Infectious Disease"/>
            <person name="Wu L."/>
            <person name="Ma J."/>
        </authorList>
    </citation>
    <scope>NUCLEOTIDE SEQUENCE [LARGE SCALE GENOMIC DNA]</scope>
    <source>
        <strain evidence="12">CGMCC 1.10130</strain>
    </source>
</reference>
<dbReference type="GO" id="GO:0043952">
    <property type="term" value="P:protein transport by the Sec complex"/>
    <property type="evidence" value="ECO:0007669"/>
    <property type="project" value="UniProtKB-UniRule"/>
</dbReference>
<dbReference type="InterPro" id="IPR048634">
    <property type="entry name" value="SecD_SecF_C"/>
</dbReference>
<evidence type="ECO:0000256" key="6">
    <source>
        <dbReference type="ARBA" id="ARBA00022989"/>
    </source>
</evidence>
<name>A0A8J2U272_9GAMM</name>
<keyword evidence="7 9" id="KW-0811">Translocation</keyword>
<keyword evidence="12" id="KW-1185">Reference proteome</keyword>
<evidence type="ECO:0000259" key="10">
    <source>
        <dbReference type="Pfam" id="PF02355"/>
    </source>
</evidence>
<comment type="caution">
    <text evidence="11">The sequence shown here is derived from an EMBL/GenBank/DDBJ whole genome shotgun (WGS) entry which is preliminary data.</text>
</comment>
<evidence type="ECO:0000256" key="5">
    <source>
        <dbReference type="ARBA" id="ARBA00022927"/>
    </source>
</evidence>
<dbReference type="GO" id="GO:0006605">
    <property type="term" value="P:protein targeting"/>
    <property type="evidence" value="ECO:0007669"/>
    <property type="project" value="UniProtKB-UniRule"/>
</dbReference>
<dbReference type="AlphaFoldDB" id="A0A8J2U272"/>
<dbReference type="Gene3D" id="1.20.1640.10">
    <property type="entry name" value="Multidrug efflux transporter AcrB transmembrane domain"/>
    <property type="match status" value="1"/>
</dbReference>
<dbReference type="InterPro" id="IPR055344">
    <property type="entry name" value="SecD_SecF_C_bact"/>
</dbReference>
<feature type="transmembrane region" description="Helical" evidence="9">
    <location>
        <begin position="270"/>
        <end position="294"/>
    </location>
</feature>
<dbReference type="PANTHER" id="PTHR30081">
    <property type="entry name" value="PROTEIN-EXPORT MEMBRANE PROTEIN SEC"/>
    <property type="match status" value="1"/>
</dbReference>
<dbReference type="OrthoDB" id="9774769at2"/>
<feature type="transmembrane region" description="Helical" evidence="9">
    <location>
        <begin position="163"/>
        <end position="184"/>
    </location>
</feature>
<dbReference type="SUPFAM" id="SSF82866">
    <property type="entry name" value="Multidrug efflux transporter AcrB transmembrane domain"/>
    <property type="match status" value="1"/>
</dbReference>
<dbReference type="Proteomes" id="UP000619743">
    <property type="component" value="Unassembled WGS sequence"/>
</dbReference>
<comment type="subunit">
    <text evidence="9">Forms a complex with SecD. Part of the essential Sec protein translocation apparatus which comprises SecA, SecYEG and auxiliary proteins SecDF-YajC and YidC.</text>
</comment>
<keyword evidence="3 9" id="KW-1003">Cell membrane</keyword>